<dbReference type="AlphaFoldDB" id="C6HPQ8"/>
<dbReference type="Proteomes" id="UP000002624">
    <property type="component" value="Unassembled WGS sequence"/>
</dbReference>
<evidence type="ECO:0000313" key="2">
    <source>
        <dbReference type="Proteomes" id="UP000002624"/>
    </source>
</evidence>
<evidence type="ECO:0000313" key="1">
    <source>
        <dbReference type="EMBL" id="EER37519.1"/>
    </source>
</evidence>
<organism evidence="1 2">
    <name type="scientific">Ajellomyces capsulatus (strain H143)</name>
    <name type="common">Darling's disease fungus</name>
    <name type="synonym">Histoplasma capsulatum</name>
    <dbReference type="NCBI Taxonomy" id="544712"/>
    <lineage>
        <taxon>Eukaryota</taxon>
        <taxon>Fungi</taxon>
        <taxon>Dikarya</taxon>
        <taxon>Ascomycota</taxon>
        <taxon>Pezizomycotina</taxon>
        <taxon>Eurotiomycetes</taxon>
        <taxon>Eurotiomycetidae</taxon>
        <taxon>Onygenales</taxon>
        <taxon>Ajellomycetaceae</taxon>
        <taxon>Histoplasma</taxon>
    </lineage>
</organism>
<dbReference type="VEuPathDB" id="FungiDB:HCDG_08189"/>
<proteinExistence type="predicted"/>
<dbReference type="EMBL" id="GG692434">
    <property type="protein sequence ID" value="EER37519.1"/>
    <property type="molecule type" value="Genomic_DNA"/>
</dbReference>
<dbReference type="HOGENOM" id="CLU_1447277_0_0_1"/>
<gene>
    <name evidence="1" type="ORF">HCDG_08189</name>
</gene>
<reference evidence="2" key="1">
    <citation type="submission" date="2009-05" db="EMBL/GenBank/DDBJ databases">
        <title>The genome sequence of Ajellomyces capsulatus strain H143.</title>
        <authorList>
            <person name="Champion M."/>
            <person name="Cuomo C.A."/>
            <person name="Ma L.-J."/>
            <person name="Henn M.R."/>
            <person name="Sil A."/>
            <person name="Goldman B."/>
            <person name="Young S.K."/>
            <person name="Kodira C.D."/>
            <person name="Zeng Q."/>
            <person name="Koehrsen M."/>
            <person name="Alvarado L."/>
            <person name="Berlin A.M."/>
            <person name="Borenstein D."/>
            <person name="Chen Z."/>
            <person name="Engels R."/>
            <person name="Freedman E."/>
            <person name="Gellesch M."/>
            <person name="Goldberg J."/>
            <person name="Griggs A."/>
            <person name="Gujja S."/>
            <person name="Heiman D.I."/>
            <person name="Hepburn T.A."/>
            <person name="Howarth C."/>
            <person name="Jen D."/>
            <person name="Larson L."/>
            <person name="Lewis B."/>
            <person name="Mehta T."/>
            <person name="Park D."/>
            <person name="Pearson M."/>
            <person name="Roberts A."/>
            <person name="Saif S."/>
            <person name="Shea T.D."/>
            <person name="Shenoy N."/>
            <person name="Sisk P."/>
            <person name="Stolte C."/>
            <person name="Sykes S."/>
            <person name="Walk T."/>
            <person name="White J."/>
            <person name="Yandava C."/>
            <person name="Klein B."/>
            <person name="McEwen J.G."/>
            <person name="Puccia R."/>
            <person name="Goldman G.H."/>
            <person name="Felipe M.S."/>
            <person name="Nino-Vega G."/>
            <person name="San-Blas G."/>
            <person name="Taylor J.W."/>
            <person name="Mendoza L."/>
            <person name="Galagan J.E."/>
            <person name="Nusbaum C."/>
            <person name="Birren B.W."/>
        </authorList>
    </citation>
    <scope>NUCLEOTIDE SEQUENCE [LARGE SCALE GENOMIC DNA]</scope>
    <source>
        <strain evidence="2">H143</strain>
    </source>
</reference>
<name>C6HPQ8_AJECH</name>
<sequence>MKLVALKGSVSSGSGDIVWVFLQRRVNNNTRIRIGQLVTKADNHLLRNMTACVRLCFDGFVIAVVSFVAGYWSLGKDVALDGVGHLFQQFSPQWPVSNKVNELKPSPGQRDERNTYQYREPCLDDSYPIVSLTGKKPPVYCGVQVPATVLIETREYQARQGLVGEEEAVNRGGINFRQRKGTYRQIG</sequence>
<accession>C6HPQ8</accession>
<protein>
    <submittedName>
        <fullName evidence="1">Uncharacterized protein</fullName>
    </submittedName>
</protein>